<dbReference type="AlphaFoldDB" id="A0A7W7XA06"/>
<comment type="caution">
    <text evidence="2">The sequence shown here is derived from an EMBL/GenBank/DDBJ whole genome shotgun (WGS) entry which is preliminary data.</text>
</comment>
<accession>A0A7W7XA06</accession>
<reference evidence="2 3" key="1">
    <citation type="submission" date="2020-08" db="EMBL/GenBank/DDBJ databases">
        <title>Genomic Encyclopedia of Type Strains, Phase III (KMG-III): the genomes of soil and plant-associated and newly described type strains.</title>
        <authorList>
            <person name="Whitman W."/>
        </authorList>
    </citation>
    <scope>NUCLEOTIDE SEQUENCE [LARGE SCALE GENOMIC DNA]</scope>
    <source>
        <strain evidence="2 3">SFB5A</strain>
    </source>
</reference>
<dbReference type="Proteomes" id="UP000582643">
    <property type="component" value="Unassembled WGS sequence"/>
</dbReference>
<evidence type="ECO:0000313" key="3">
    <source>
        <dbReference type="Proteomes" id="UP000582643"/>
    </source>
</evidence>
<feature type="region of interest" description="Disordered" evidence="1">
    <location>
        <begin position="143"/>
        <end position="163"/>
    </location>
</feature>
<dbReference type="EMBL" id="JACHJY010000002">
    <property type="protein sequence ID" value="MBB4980447.1"/>
    <property type="molecule type" value="Genomic_DNA"/>
</dbReference>
<proteinExistence type="predicted"/>
<organism evidence="2 3">
    <name type="scientific">Streptomyces nymphaeiformis</name>
    <dbReference type="NCBI Taxonomy" id="2663842"/>
    <lineage>
        <taxon>Bacteria</taxon>
        <taxon>Bacillati</taxon>
        <taxon>Actinomycetota</taxon>
        <taxon>Actinomycetes</taxon>
        <taxon>Kitasatosporales</taxon>
        <taxon>Streptomycetaceae</taxon>
        <taxon>Streptomyces</taxon>
    </lineage>
</organism>
<protein>
    <submittedName>
        <fullName evidence="2">Uncharacterized protein</fullName>
    </submittedName>
</protein>
<keyword evidence="3" id="KW-1185">Reference proteome</keyword>
<sequence length="163" mass="17119">MLAVLLRVVRLVRADPVDRDQGAVDDDMVALAEAGEGFMKAGRPGSQDLQGLVDVSPGGGLGYPETGSELRERLVLPQMDQREQRLLEAAELAPAGVAGPAMLVQKPGDMLDVPCGMSSVAGYGNLQGLFGRRCAEWNHHANDEGPCLVTTPADQPKSPSSTG</sequence>
<evidence type="ECO:0000256" key="1">
    <source>
        <dbReference type="SAM" id="MobiDB-lite"/>
    </source>
</evidence>
<evidence type="ECO:0000313" key="2">
    <source>
        <dbReference type="EMBL" id="MBB4980447.1"/>
    </source>
</evidence>
<name>A0A7W7XA06_9ACTN</name>
<gene>
    <name evidence="2" type="ORF">GGE06_001355</name>
</gene>